<dbReference type="PRINTS" id="PR00834">
    <property type="entry name" value="PROTEASES2C"/>
</dbReference>
<dbReference type="Proteomes" id="UP000292052">
    <property type="component" value="Unassembled WGS sequence"/>
</dbReference>
<evidence type="ECO:0000256" key="3">
    <source>
        <dbReference type="SAM" id="Phobius"/>
    </source>
</evidence>
<protein>
    <submittedName>
        <fullName evidence="4">Trypsin 2 domain containing protein</fullName>
    </submittedName>
</protein>
<dbReference type="EMBL" id="QDEB01054673">
    <property type="protein sequence ID" value="RZC37219.1"/>
    <property type="molecule type" value="Genomic_DNA"/>
</dbReference>
<dbReference type="STRING" id="1661398.A0A482VXH8"/>
<dbReference type="InterPro" id="IPR001940">
    <property type="entry name" value="Peptidase_S1C"/>
</dbReference>
<dbReference type="InterPro" id="IPR009003">
    <property type="entry name" value="Peptidase_S1_PA"/>
</dbReference>
<comment type="caution">
    <text evidence="4">The sequence shown here is derived from an EMBL/GenBank/DDBJ whole genome shotgun (WGS) entry which is preliminary data.</text>
</comment>
<keyword evidence="2" id="KW-0645">Protease</keyword>
<dbReference type="SUPFAM" id="SSF50494">
    <property type="entry name" value="Trypsin-like serine proteases"/>
    <property type="match status" value="1"/>
</dbReference>
<dbReference type="Gene3D" id="2.40.10.120">
    <property type="match status" value="1"/>
</dbReference>
<keyword evidence="5" id="KW-1185">Reference proteome</keyword>
<reference evidence="4 5" key="1">
    <citation type="submission" date="2017-03" db="EMBL/GenBank/DDBJ databases">
        <title>Genome of the blue death feigning beetle - Asbolus verrucosus.</title>
        <authorList>
            <person name="Rider S.D."/>
        </authorList>
    </citation>
    <scope>NUCLEOTIDE SEQUENCE [LARGE SCALE GENOMIC DNA]</scope>
    <source>
        <strain evidence="4">Butters</strain>
        <tissue evidence="4">Head and leg muscle</tissue>
    </source>
</reference>
<sequence>MTIWSKLYKLYLTRKIKDGRALLIKNTPGFSIFTTAFLTSCAIVSYFFYKNQKTVCESDAVTEVKCTQEIKNVYYEDKELYKNVAIKSVTNSGIESNREKFNFINNVVKKCAPAVLYIIISDPTQLDFDTKNPIITSTGSGFIINEDGWGLTNAHVVLEQPQNIINVITYDGSAYTATVEHVDISKDLALIKINADRKLPVLEFGSSKDAIVGEWVVALGSPLSLTNSVSVGIVKFLVLNRIWYKKHTF</sequence>
<accession>A0A482VXH8</accession>
<evidence type="ECO:0000313" key="5">
    <source>
        <dbReference type="Proteomes" id="UP000292052"/>
    </source>
</evidence>
<dbReference type="PANTHER" id="PTHR22939:SF129">
    <property type="entry name" value="SERINE PROTEASE HTRA2, MITOCHONDRIAL"/>
    <property type="match status" value="1"/>
</dbReference>
<keyword evidence="2" id="KW-0378">Hydrolase</keyword>
<keyword evidence="3" id="KW-1133">Transmembrane helix</keyword>
<dbReference type="OrthoDB" id="4217619at2759"/>
<organism evidence="4 5">
    <name type="scientific">Asbolus verrucosus</name>
    <name type="common">Desert ironclad beetle</name>
    <dbReference type="NCBI Taxonomy" id="1661398"/>
    <lineage>
        <taxon>Eukaryota</taxon>
        <taxon>Metazoa</taxon>
        <taxon>Ecdysozoa</taxon>
        <taxon>Arthropoda</taxon>
        <taxon>Hexapoda</taxon>
        <taxon>Insecta</taxon>
        <taxon>Pterygota</taxon>
        <taxon>Neoptera</taxon>
        <taxon>Endopterygota</taxon>
        <taxon>Coleoptera</taxon>
        <taxon>Polyphaga</taxon>
        <taxon>Cucujiformia</taxon>
        <taxon>Tenebrionidae</taxon>
        <taxon>Pimeliinae</taxon>
        <taxon>Asbolus</taxon>
    </lineage>
</organism>
<dbReference type="Pfam" id="PF13365">
    <property type="entry name" value="Trypsin_2"/>
    <property type="match status" value="1"/>
</dbReference>
<dbReference type="GO" id="GO:0004252">
    <property type="term" value="F:serine-type endopeptidase activity"/>
    <property type="evidence" value="ECO:0007669"/>
    <property type="project" value="InterPro"/>
</dbReference>
<dbReference type="PANTHER" id="PTHR22939">
    <property type="entry name" value="SERINE PROTEASE FAMILY S1C HTRA-RELATED"/>
    <property type="match status" value="1"/>
</dbReference>
<evidence type="ECO:0000313" key="4">
    <source>
        <dbReference type="EMBL" id="RZC37219.1"/>
    </source>
</evidence>
<keyword evidence="3" id="KW-0812">Transmembrane</keyword>
<name>A0A482VXH8_ASBVE</name>
<evidence type="ECO:0000256" key="1">
    <source>
        <dbReference type="ARBA" id="ARBA00010541"/>
    </source>
</evidence>
<dbReference type="GO" id="GO:0043065">
    <property type="term" value="P:positive regulation of apoptotic process"/>
    <property type="evidence" value="ECO:0007669"/>
    <property type="project" value="TreeGrafter"/>
</dbReference>
<evidence type="ECO:0000256" key="2">
    <source>
        <dbReference type="ARBA" id="ARBA00022825"/>
    </source>
</evidence>
<feature type="transmembrane region" description="Helical" evidence="3">
    <location>
        <begin position="30"/>
        <end position="49"/>
    </location>
</feature>
<gene>
    <name evidence="4" type="ORF">BDFB_013439</name>
</gene>
<keyword evidence="3" id="KW-0472">Membrane</keyword>
<dbReference type="GO" id="GO:0006508">
    <property type="term" value="P:proteolysis"/>
    <property type="evidence" value="ECO:0007669"/>
    <property type="project" value="InterPro"/>
</dbReference>
<dbReference type="GO" id="GO:0012501">
    <property type="term" value="P:programmed cell death"/>
    <property type="evidence" value="ECO:0007669"/>
    <property type="project" value="TreeGrafter"/>
</dbReference>
<comment type="similarity">
    <text evidence="1">Belongs to the peptidase S1C family.</text>
</comment>
<proteinExistence type="inferred from homology"/>
<keyword evidence="2" id="KW-0720">Serine protease</keyword>
<dbReference type="AlphaFoldDB" id="A0A482VXH8"/>